<feature type="transmembrane region" description="Helical" evidence="5">
    <location>
        <begin position="123"/>
        <end position="146"/>
    </location>
</feature>
<evidence type="ECO:0000256" key="5">
    <source>
        <dbReference type="SAM" id="Phobius"/>
    </source>
</evidence>
<name>A0ABQ2AI71_9BACT</name>
<dbReference type="EMBL" id="BMGY01000061">
    <property type="protein sequence ID" value="GGH90937.1"/>
    <property type="molecule type" value="Genomic_DNA"/>
</dbReference>
<keyword evidence="3 5" id="KW-1133">Transmembrane helix</keyword>
<reference evidence="8" key="1">
    <citation type="journal article" date="2019" name="Int. J. Syst. Evol. Microbiol.">
        <title>The Global Catalogue of Microorganisms (GCM) 10K type strain sequencing project: providing services to taxonomists for standard genome sequencing and annotation.</title>
        <authorList>
            <consortium name="The Broad Institute Genomics Platform"/>
            <consortium name="The Broad Institute Genome Sequencing Center for Infectious Disease"/>
            <person name="Wu L."/>
            <person name="Ma J."/>
        </authorList>
    </citation>
    <scope>NUCLEOTIDE SEQUENCE [LARGE SCALE GENOMIC DNA]</scope>
    <source>
        <strain evidence="8">CGMCC 1.14966</strain>
    </source>
</reference>
<evidence type="ECO:0000256" key="2">
    <source>
        <dbReference type="ARBA" id="ARBA00022692"/>
    </source>
</evidence>
<evidence type="ECO:0000256" key="3">
    <source>
        <dbReference type="ARBA" id="ARBA00022989"/>
    </source>
</evidence>
<organism evidence="7 8">
    <name type="scientific">Hymenobacter frigidus</name>
    <dbReference type="NCBI Taxonomy" id="1524095"/>
    <lineage>
        <taxon>Bacteria</taxon>
        <taxon>Pseudomonadati</taxon>
        <taxon>Bacteroidota</taxon>
        <taxon>Cytophagia</taxon>
        <taxon>Cytophagales</taxon>
        <taxon>Hymenobacteraceae</taxon>
        <taxon>Hymenobacter</taxon>
    </lineage>
</organism>
<evidence type="ECO:0000313" key="7">
    <source>
        <dbReference type="EMBL" id="GGH90937.1"/>
    </source>
</evidence>
<comment type="caution">
    <text evidence="7">The sequence shown here is derived from an EMBL/GenBank/DDBJ whole genome shotgun (WGS) entry which is preliminary data.</text>
</comment>
<feature type="domain" description="RDD" evidence="6">
    <location>
        <begin position="28"/>
        <end position="120"/>
    </location>
</feature>
<dbReference type="Proteomes" id="UP000637774">
    <property type="component" value="Unassembled WGS sequence"/>
</dbReference>
<keyword evidence="8" id="KW-1185">Reference proteome</keyword>
<evidence type="ECO:0000313" key="8">
    <source>
        <dbReference type="Proteomes" id="UP000637774"/>
    </source>
</evidence>
<evidence type="ECO:0000256" key="1">
    <source>
        <dbReference type="ARBA" id="ARBA00004141"/>
    </source>
</evidence>
<accession>A0ABQ2AI71</accession>
<keyword evidence="2 5" id="KW-0812">Transmembrane</keyword>
<dbReference type="Pfam" id="PF06271">
    <property type="entry name" value="RDD"/>
    <property type="match status" value="1"/>
</dbReference>
<sequence>MFCDHAVLCALFIPPLIWSGVVAEPWSFWLLMACYLNKDFLRGRSLAKGLFGLQVVDADGQPANELRCCVRNLTVLLWPVEVLLLLGRRIRLGDTLAGTYVRRVPQGAPSWWQNMRAYRLTRYSGYTLVATLAFVLVVHALSTCFFGV</sequence>
<proteinExistence type="predicted"/>
<gene>
    <name evidence="7" type="ORF">GCM10011495_37920</name>
</gene>
<dbReference type="InterPro" id="IPR010432">
    <property type="entry name" value="RDD"/>
</dbReference>
<evidence type="ECO:0000259" key="6">
    <source>
        <dbReference type="Pfam" id="PF06271"/>
    </source>
</evidence>
<protein>
    <recommendedName>
        <fullName evidence="6">RDD domain-containing protein</fullName>
    </recommendedName>
</protein>
<evidence type="ECO:0000256" key="4">
    <source>
        <dbReference type="ARBA" id="ARBA00023136"/>
    </source>
</evidence>
<comment type="subcellular location">
    <subcellularLocation>
        <location evidence="1">Membrane</location>
        <topology evidence="1">Multi-pass membrane protein</topology>
    </subcellularLocation>
</comment>
<keyword evidence="4 5" id="KW-0472">Membrane</keyword>